<dbReference type="InterPro" id="IPR008927">
    <property type="entry name" value="6-PGluconate_DH-like_C_sf"/>
</dbReference>
<dbReference type="Proteomes" id="UP000230002">
    <property type="component" value="Unassembled WGS sequence"/>
</dbReference>
<organism evidence="1 2">
    <name type="scientific">Ganoderma sinense ZZ0214-1</name>
    <dbReference type="NCBI Taxonomy" id="1077348"/>
    <lineage>
        <taxon>Eukaryota</taxon>
        <taxon>Fungi</taxon>
        <taxon>Dikarya</taxon>
        <taxon>Basidiomycota</taxon>
        <taxon>Agaricomycotina</taxon>
        <taxon>Agaricomycetes</taxon>
        <taxon>Polyporales</taxon>
        <taxon>Polyporaceae</taxon>
        <taxon>Ganoderma</taxon>
    </lineage>
</organism>
<name>A0A2G8RMW1_9APHY</name>
<dbReference type="OrthoDB" id="418169at2759"/>
<evidence type="ECO:0000313" key="1">
    <source>
        <dbReference type="EMBL" id="PIL22854.1"/>
    </source>
</evidence>
<accession>A0A2G8RMW1</accession>
<reference evidence="1 2" key="1">
    <citation type="journal article" date="2015" name="Sci. Rep.">
        <title>Chromosome-level genome map provides insights into diverse defense mechanisms in the medicinal fungus Ganoderma sinense.</title>
        <authorList>
            <person name="Zhu Y."/>
            <person name="Xu J."/>
            <person name="Sun C."/>
            <person name="Zhou S."/>
            <person name="Xu H."/>
            <person name="Nelson D.R."/>
            <person name="Qian J."/>
            <person name="Song J."/>
            <person name="Luo H."/>
            <person name="Xiang L."/>
            <person name="Li Y."/>
            <person name="Xu Z."/>
            <person name="Ji A."/>
            <person name="Wang L."/>
            <person name="Lu S."/>
            <person name="Hayward A."/>
            <person name="Sun W."/>
            <person name="Li X."/>
            <person name="Schwartz D.C."/>
            <person name="Wang Y."/>
            <person name="Chen S."/>
        </authorList>
    </citation>
    <scope>NUCLEOTIDE SEQUENCE [LARGE SCALE GENOMIC DNA]</scope>
    <source>
        <strain evidence="1 2">ZZ0214-1</strain>
    </source>
</reference>
<protein>
    <submittedName>
        <fullName evidence="1">Uncharacterized protein</fullName>
    </submittedName>
</protein>
<dbReference type="Gene3D" id="1.10.1040.10">
    <property type="entry name" value="N-(1-d-carboxylethyl)-l-norvaline Dehydrogenase, domain 2"/>
    <property type="match status" value="1"/>
</dbReference>
<keyword evidence="2" id="KW-1185">Reference proteome</keyword>
<proteinExistence type="predicted"/>
<dbReference type="AlphaFoldDB" id="A0A2G8RMW1"/>
<dbReference type="EMBL" id="AYKW01000069">
    <property type="protein sequence ID" value="PIL22854.1"/>
    <property type="molecule type" value="Genomic_DNA"/>
</dbReference>
<sequence length="119" mass="13026">MTSQTRLGPTSISGSRTSPLTVRDVVCVGREPLRKPSRGEPLLGPTGTALEFGLPTDNLSMGIAAAFLYDVPEDSQNGDLQRRIKQEGISKVVGDVTEFEEGGEEHRKIIDAYHQFRLK</sequence>
<gene>
    <name evidence="1" type="ORF">GSI_15549</name>
</gene>
<evidence type="ECO:0000313" key="2">
    <source>
        <dbReference type="Proteomes" id="UP000230002"/>
    </source>
</evidence>
<dbReference type="STRING" id="1077348.A0A2G8RMW1"/>
<dbReference type="SUPFAM" id="SSF48179">
    <property type="entry name" value="6-phosphogluconate dehydrogenase C-terminal domain-like"/>
    <property type="match status" value="1"/>
</dbReference>
<comment type="caution">
    <text evidence="1">The sequence shown here is derived from an EMBL/GenBank/DDBJ whole genome shotgun (WGS) entry which is preliminary data.</text>
</comment>
<dbReference type="InterPro" id="IPR013328">
    <property type="entry name" value="6PGD_dom2"/>
</dbReference>